<feature type="region of interest" description="Disordered" evidence="1">
    <location>
        <begin position="1"/>
        <end position="30"/>
    </location>
</feature>
<sequence>MCRSQASASGEHAITNRPTHQHGHVHRDYT</sequence>
<protein>
    <submittedName>
        <fullName evidence="2">Uncharacterized protein</fullName>
    </submittedName>
</protein>
<dbReference type="AlphaFoldDB" id="A0A382JNN4"/>
<organism evidence="2">
    <name type="scientific">marine metagenome</name>
    <dbReference type="NCBI Taxonomy" id="408172"/>
    <lineage>
        <taxon>unclassified sequences</taxon>
        <taxon>metagenomes</taxon>
        <taxon>ecological metagenomes</taxon>
    </lineage>
</organism>
<gene>
    <name evidence="2" type="ORF">METZ01_LOCUS266928</name>
</gene>
<evidence type="ECO:0000313" key="2">
    <source>
        <dbReference type="EMBL" id="SVC14074.1"/>
    </source>
</evidence>
<evidence type="ECO:0000256" key="1">
    <source>
        <dbReference type="SAM" id="MobiDB-lite"/>
    </source>
</evidence>
<feature type="compositionally biased region" description="Basic residues" evidence="1">
    <location>
        <begin position="19"/>
        <end position="30"/>
    </location>
</feature>
<dbReference type="EMBL" id="UINC01075667">
    <property type="protein sequence ID" value="SVC14074.1"/>
    <property type="molecule type" value="Genomic_DNA"/>
</dbReference>
<name>A0A382JNN4_9ZZZZ</name>
<proteinExistence type="predicted"/>
<accession>A0A382JNN4</accession>
<reference evidence="2" key="1">
    <citation type="submission" date="2018-05" db="EMBL/GenBank/DDBJ databases">
        <authorList>
            <person name="Lanie J.A."/>
            <person name="Ng W.-L."/>
            <person name="Kazmierczak K.M."/>
            <person name="Andrzejewski T.M."/>
            <person name="Davidsen T.M."/>
            <person name="Wayne K.J."/>
            <person name="Tettelin H."/>
            <person name="Glass J.I."/>
            <person name="Rusch D."/>
            <person name="Podicherti R."/>
            <person name="Tsui H.-C.T."/>
            <person name="Winkler M.E."/>
        </authorList>
    </citation>
    <scope>NUCLEOTIDE SEQUENCE</scope>
</reference>